<evidence type="ECO:0000313" key="2">
    <source>
        <dbReference type="EMBL" id="KAK6925776.1"/>
    </source>
</evidence>
<keyword evidence="2" id="KW-0067">ATP-binding</keyword>
<dbReference type="PANTHER" id="PTHR45786">
    <property type="entry name" value="DNA BINDING PROTEIN-LIKE"/>
    <property type="match status" value="1"/>
</dbReference>
<organism evidence="2 3">
    <name type="scientific">Dillenia turbinata</name>
    <dbReference type="NCBI Taxonomy" id="194707"/>
    <lineage>
        <taxon>Eukaryota</taxon>
        <taxon>Viridiplantae</taxon>
        <taxon>Streptophyta</taxon>
        <taxon>Embryophyta</taxon>
        <taxon>Tracheophyta</taxon>
        <taxon>Spermatophyta</taxon>
        <taxon>Magnoliopsida</taxon>
        <taxon>eudicotyledons</taxon>
        <taxon>Gunneridae</taxon>
        <taxon>Pentapetalae</taxon>
        <taxon>Dilleniales</taxon>
        <taxon>Dilleniaceae</taxon>
        <taxon>Dillenia</taxon>
    </lineage>
</organism>
<sequence>MARDRFKDQNVSFLRLHLFGDRQSQRQYAKPSSSEVAALIEGDFGNNDTTRDIIVEHKTNRLQRISELHPLYMAMQYPLLFPYGEEGYHPEIHYYVNLGTRKTKREFVAMREFYSYTIQQRDNEGKTLLCGGRLFQQYIVDAFTAIEEERLRWIKSNQAQLRSELYKNICDTVVREDTMGASVGKGIVLPSSFTSGPRYMS</sequence>
<comment type="caution">
    <text evidence="2">The sequence shown here is derived from an EMBL/GenBank/DDBJ whole genome shotgun (WGS) entry which is preliminary data.</text>
</comment>
<dbReference type="PANTHER" id="PTHR45786:SF74">
    <property type="entry name" value="ATP-DEPENDENT DNA HELICASE"/>
    <property type="match status" value="1"/>
</dbReference>
<keyword evidence="2" id="KW-0547">Nucleotide-binding</keyword>
<keyword evidence="3" id="KW-1185">Reference proteome</keyword>
<evidence type="ECO:0000313" key="3">
    <source>
        <dbReference type="Proteomes" id="UP001370490"/>
    </source>
</evidence>
<evidence type="ECO:0000259" key="1">
    <source>
        <dbReference type="Pfam" id="PF14214"/>
    </source>
</evidence>
<accession>A0AAN8V941</accession>
<name>A0AAN8V941_9MAGN</name>
<keyword evidence="2" id="KW-0378">Hydrolase</keyword>
<gene>
    <name evidence="2" type="ORF">RJ641_007495</name>
</gene>
<feature type="domain" description="Helitron helicase-like" evidence="1">
    <location>
        <begin position="113"/>
        <end position="200"/>
    </location>
</feature>
<protein>
    <submittedName>
        <fullName evidence="2">Helitron helicase-like domain</fullName>
    </submittedName>
</protein>
<keyword evidence="2" id="KW-0347">Helicase</keyword>
<dbReference type="InterPro" id="IPR025476">
    <property type="entry name" value="Helitron_helicase-like"/>
</dbReference>
<dbReference type="AlphaFoldDB" id="A0AAN8V941"/>
<reference evidence="2 3" key="1">
    <citation type="submission" date="2023-12" db="EMBL/GenBank/DDBJ databases">
        <title>A high-quality genome assembly for Dillenia turbinata (Dilleniales).</title>
        <authorList>
            <person name="Chanderbali A."/>
        </authorList>
    </citation>
    <scope>NUCLEOTIDE SEQUENCE [LARGE SCALE GENOMIC DNA]</scope>
    <source>
        <strain evidence="2">LSX21</strain>
        <tissue evidence="2">Leaf</tissue>
    </source>
</reference>
<dbReference type="GO" id="GO:0004386">
    <property type="term" value="F:helicase activity"/>
    <property type="evidence" value="ECO:0007669"/>
    <property type="project" value="UniProtKB-KW"/>
</dbReference>
<dbReference type="Pfam" id="PF14214">
    <property type="entry name" value="Helitron_like_N"/>
    <property type="match status" value="1"/>
</dbReference>
<proteinExistence type="predicted"/>
<dbReference type="EMBL" id="JBAMMX010000015">
    <property type="protein sequence ID" value="KAK6925776.1"/>
    <property type="molecule type" value="Genomic_DNA"/>
</dbReference>
<dbReference type="Proteomes" id="UP001370490">
    <property type="component" value="Unassembled WGS sequence"/>
</dbReference>